<sequence>MFKSRAMWQKEVQVCAICAFNHTPEGVYLGQNSTFILGVRKKQSKVPHRDTARQEAWHGGSSCSGAAIPHGVVEGSGTAWSEALPRRGIFCTAWWRVLLTTRVLDLLVIMKSEFNQSTRQSASRNCDDAAV</sequence>
<dbReference type="EMBL" id="BKCP01009403">
    <property type="protein sequence ID" value="GER50802.1"/>
    <property type="molecule type" value="Genomic_DNA"/>
</dbReference>
<dbReference type="Proteomes" id="UP000325081">
    <property type="component" value="Unassembled WGS sequence"/>
</dbReference>
<comment type="caution">
    <text evidence="1">The sequence shown here is derived from an EMBL/GenBank/DDBJ whole genome shotgun (WGS) entry which is preliminary data.</text>
</comment>
<name>A0A5A7R0H9_STRAF</name>
<reference evidence="2" key="1">
    <citation type="journal article" date="2019" name="Curr. Biol.">
        <title>Genome Sequence of Striga asiatica Provides Insight into the Evolution of Plant Parasitism.</title>
        <authorList>
            <person name="Yoshida S."/>
            <person name="Kim S."/>
            <person name="Wafula E.K."/>
            <person name="Tanskanen J."/>
            <person name="Kim Y.M."/>
            <person name="Honaas L."/>
            <person name="Yang Z."/>
            <person name="Spallek T."/>
            <person name="Conn C.E."/>
            <person name="Ichihashi Y."/>
            <person name="Cheong K."/>
            <person name="Cui S."/>
            <person name="Der J.P."/>
            <person name="Gundlach H."/>
            <person name="Jiao Y."/>
            <person name="Hori C."/>
            <person name="Ishida J.K."/>
            <person name="Kasahara H."/>
            <person name="Kiba T."/>
            <person name="Kim M.S."/>
            <person name="Koo N."/>
            <person name="Laohavisit A."/>
            <person name="Lee Y.H."/>
            <person name="Lumba S."/>
            <person name="McCourt P."/>
            <person name="Mortimer J.C."/>
            <person name="Mutuku J.M."/>
            <person name="Nomura T."/>
            <person name="Sasaki-Sekimoto Y."/>
            <person name="Seto Y."/>
            <person name="Wang Y."/>
            <person name="Wakatake T."/>
            <person name="Sakakibara H."/>
            <person name="Demura T."/>
            <person name="Yamaguchi S."/>
            <person name="Yoneyama K."/>
            <person name="Manabe R.I."/>
            <person name="Nelson D.C."/>
            <person name="Schulman A.H."/>
            <person name="Timko M.P."/>
            <person name="dePamphilis C.W."/>
            <person name="Choi D."/>
            <person name="Shirasu K."/>
        </authorList>
    </citation>
    <scope>NUCLEOTIDE SEQUENCE [LARGE SCALE GENOMIC DNA]</scope>
    <source>
        <strain evidence="2">cv. UVA1</strain>
    </source>
</reference>
<gene>
    <name evidence="1" type="ORF">STAS_28127</name>
</gene>
<protein>
    <submittedName>
        <fullName evidence="1">Golgin candidate 5</fullName>
    </submittedName>
</protein>
<accession>A0A5A7R0H9</accession>
<dbReference type="AlphaFoldDB" id="A0A5A7R0H9"/>
<proteinExistence type="predicted"/>
<organism evidence="1 2">
    <name type="scientific">Striga asiatica</name>
    <name type="common">Asiatic witchweed</name>
    <name type="synonym">Buchnera asiatica</name>
    <dbReference type="NCBI Taxonomy" id="4170"/>
    <lineage>
        <taxon>Eukaryota</taxon>
        <taxon>Viridiplantae</taxon>
        <taxon>Streptophyta</taxon>
        <taxon>Embryophyta</taxon>
        <taxon>Tracheophyta</taxon>
        <taxon>Spermatophyta</taxon>
        <taxon>Magnoliopsida</taxon>
        <taxon>eudicotyledons</taxon>
        <taxon>Gunneridae</taxon>
        <taxon>Pentapetalae</taxon>
        <taxon>asterids</taxon>
        <taxon>lamiids</taxon>
        <taxon>Lamiales</taxon>
        <taxon>Orobanchaceae</taxon>
        <taxon>Buchnereae</taxon>
        <taxon>Striga</taxon>
    </lineage>
</organism>
<evidence type="ECO:0000313" key="1">
    <source>
        <dbReference type="EMBL" id="GER50802.1"/>
    </source>
</evidence>
<evidence type="ECO:0000313" key="2">
    <source>
        <dbReference type="Proteomes" id="UP000325081"/>
    </source>
</evidence>
<keyword evidence="2" id="KW-1185">Reference proteome</keyword>